<feature type="domain" description="DUF4190" evidence="2">
    <location>
        <begin position="31"/>
        <end position="93"/>
    </location>
</feature>
<evidence type="ECO:0000259" key="2">
    <source>
        <dbReference type="Pfam" id="PF13828"/>
    </source>
</evidence>
<keyword evidence="4" id="KW-1185">Reference proteome</keyword>
<sequence length="111" mass="11254">MTYPPHPQQYPPAPSFPGAPGATAGPGINGLAVASMVVSIAGLLLCCGGVSGVVGVVLGHVARRQIRRTGQGGAGMALAGILVGWIGFVIFLLVLTWHILFNVMAVKIPGL</sequence>
<keyword evidence="1" id="KW-0472">Membrane</keyword>
<reference evidence="3" key="2">
    <citation type="submission" date="2022-09" db="EMBL/GenBank/DDBJ databases">
        <title>Biosynthetic gene clusters of Dactylosporangioum fulvum.</title>
        <authorList>
            <person name="Caradec T."/>
        </authorList>
    </citation>
    <scope>NUCLEOTIDE SEQUENCE</scope>
    <source>
        <strain evidence="3">NRRL B-16292</strain>
    </source>
</reference>
<keyword evidence="1" id="KW-0812">Transmembrane</keyword>
<reference evidence="3" key="1">
    <citation type="submission" date="2021-04" db="EMBL/GenBank/DDBJ databases">
        <authorList>
            <person name="Hartkoorn R.C."/>
            <person name="Beaudoing E."/>
            <person name="Hot D."/>
        </authorList>
    </citation>
    <scope>NUCLEOTIDE SEQUENCE</scope>
    <source>
        <strain evidence="3">NRRL B-16292</strain>
    </source>
</reference>
<name>A0ABY5WAJ6_9ACTN</name>
<keyword evidence="1" id="KW-1133">Transmembrane helix</keyword>
<organism evidence="3 4">
    <name type="scientific">Dactylosporangium fulvum</name>
    <dbReference type="NCBI Taxonomy" id="53359"/>
    <lineage>
        <taxon>Bacteria</taxon>
        <taxon>Bacillati</taxon>
        <taxon>Actinomycetota</taxon>
        <taxon>Actinomycetes</taxon>
        <taxon>Micromonosporales</taxon>
        <taxon>Micromonosporaceae</taxon>
        <taxon>Dactylosporangium</taxon>
    </lineage>
</organism>
<dbReference type="EMBL" id="CP073720">
    <property type="protein sequence ID" value="UWP87085.1"/>
    <property type="molecule type" value="Genomic_DNA"/>
</dbReference>
<proteinExistence type="predicted"/>
<dbReference type="InterPro" id="IPR025241">
    <property type="entry name" value="DUF4190"/>
</dbReference>
<dbReference type="RefSeq" id="WP_259866914.1">
    <property type="nucleotide sequence ID" value="NZ_BAAAST010000071.1"/>
</dbReference>
<feature type="transmembrane region" description="Helical" evidence="1">
    <location>
        <begin position="36"/>
        <end position="62"/>
    </location>
</feature>
<evidence type="ECO:0000256" key="1">
    <source>
        <dbReference type="SAM" id="Phobius"/>
    </source>
</evidence>
<evidence type="ECO:0000313" key="4">
    <source>
        <dbReference type="Proteomes" id="UP001059617"/>
    </source>
</evidence>
<evidence type="ECO:0000313" key="3">
    <source>
        <dbReference type="EMBL" id="UWP87085.1"/>
    </source>
</evidence>
<dbReference type="Proteomes" id="UP001059617">
    <property type="component" value="Chromosome"/>
</dbReference>
<feature type="transmembrane region" description="Helical" evidence="1">
    <location>
        <begin position="74"/>
        <end position="101"/>
    </location>
</feature>
<accession>A0ABY5WAJ6</accession>
<gene>
    <name evidence="3" type="ORF">Dfulv_23720</name>
</gene>
<protein>
    <submittedName>
        <fullName evidence="3">DUF4190 domain-containing protein</fullName>
    </submittedName>
</protein>
<dbReference type="Pfam" id="PF13828">
    <property type="entry name" value="DUF4190"/>
    <property type="match status" value="1"/>
</dbReference>